<reference evidence="1 2" key="1">
    <citation type="journal article" date="2013" name="BMC Genomics">
        <title>Comparative genomics reveals distinct host-interacting traits of three major human-associated propionibacteria.</title>
        <authorList>
            <person name="Mak T.N."/>
            <person name="Schmid M."/>
            <person name="Brzuszkiewicz E."/>
            <person name="Zeng G."/>
            <person name="Meyer R."/>
            <person name="Sfanos K.S."/>
            <person name="Brinkmann V."/>
            <person name="Meyer T.F."/>
            <person name="Bruggemann H."/>
        </authorList>
    </citation>
    <scope>NUCLEOTIDE SEQUENCE [LARGE SCALE GENOMIC DNA]</scope>
    <source>
        <strain evidence="1 2">TM11</strain>
    </source>
</reference>
<name>A0ACB4UP57_9ACTN</name>
<keyword evidence="2" id="KW-1185">Reference proteome</keyword>
<protein>
    <submittedName>
        <fullName evidence="1">Uncharacterized protein</fullName>
    </submittedName>
</protein>
<evidence type="ECO:0000313" key="2">
    <source>
        <dbReference type="Proteomes" id="UP000053711"/>
    </source>
</evidence>
<dbReference type="Proteomes" id="UP000053711">
    <property type="component" value="Unassembled WGS sequence"/>
</dbReference>
<accession>A0ACB4UP57</accession>
<evidence type="ECO:0000313" key="1">
    <source>
        <dbReference type="EMBL" id="ERF66971.1"/>
    </source>
</evidence>
<dbReference type="EMBL" id="AOST01000037">
    <property type="protein sequence ID" value="ERF66971.1"/>
    <property type="molecule type" value="Genomic_DNA"/>
</dbReference>
<sequence length="168" mass="17954">MASTSTWPEAASAIVGSSFFLAGLFLPVLFVDRLRVVVVDLVEALVDAVDAFFFVAVFLAVVVFFVPEVLAAVAEVFFVPDVLDVVDFVVPVFAAVLDPLALPADPDLVAEAEDLVVLDALPRRLVDDVDVRFLVVLVGFASSSTADLLVLDVERDVTAILSKADRTC</sequence>
<comment type="caution">
    <text evidence="1">The sequence shown here is derived from an EMBL/GenBank/DDBJ whole genome shotgun (WGS) entry which is preliminary data.</text>
</comment>
<gene>
    <name evidence="1" type="ORF">H640_03708</name>
</gene>
<proteinExistence type="predicted"/>
<organism evidence="1 2">
    <name type="scientific">Cutibacterium granulosum TM11</name>
    <dbReference type="NCBI Taxonomy" id="1292373"/>
    <lineage>
        <taxon>Bacteria</taxon>
        <taxon>Bacillati</taxon>
        <taxon>Actinomycetota</taxon>
        <taxon>Actinomycetes</taxon>
        <taxon>Propionibacteriales</taxon>
        <taxon>Propionibacteriaceae</taxon>
        <taxon>Cutibacterium</taxon>
    </lineage>
</organism>